<accession>A0A5N0LIM1</accession>
<evidence type="ECO:0000313" key="2">
    <source>
        <dbReference type="EMBL" id="KAA9040064.1"/>
    </source>
</evidence>
<protein>
    <submittedName>
        <fullName evidence="3">Uncharacterized protein</fullName>
    </submittedName>
</protein>
<evidence type="ECO:0000313" key="5">
    <source>
        <dbReference type="Proteomes" id="UP000471447"/>
    </source>
</evidence>
<dbReference type="RefSeq" id="WP_004314467.1">
    <property type="nucleotide sequence ID" value="NZ_CABKPA010000036.1"/>
</dbReference>
<feature type="transmembrane region" description="Helical" evidence="1">
    <location>
        <begin position="520"/>
        <end position="540"/>
    </location>
</feature>
<dbReference type="AlphaFoldDB" id="A0A5N0LIM1"/>
<reference evidence="3 5" key="3">
    <citation type="journal article" date="2019" name="Nat. Med.">
        <title>A library of human gut bacterial isolates paired with longitudinal multiomics data enables mechanistic microbiome research.</title>
        <authorList>
            <person name="Poyet M."/>
            <person name="Groussin M."/>
            <person name="Gibbons S.M."/>
            <person name="Avila-Pacheco J."/>
            <person name="Jiang X."/>
            <person name="Kearney S.M."/>
            <person name="Perrotta A.R."/>
            <person name="Berdy B."/>
            <person name="Zhao S."/>
            <person name="Lieberman T.D."/>
            <person name="Swanson P.K."/>
            <person name="Smith M."/>
            <person name="Roesemann S."/>
            <person name="Alexander J.E."/>
            <person name="Rich S.A."/>
            <person name="Livny J."/>
            <person name="Vlamakis H."/>
            <person name="Clish C."/>
            <person name="Bullock K."/>
            <person name="Deik A."/>
            <person name="Scott J."/>
            <person name="Pierce K.A."/>
            <person name="Xavier R.J."/>
            <person name="Alm E.J."/>
        </authorList>
    </citation>
    <scope>NUCLEOTIDE SEQUENCE [LARGE SCALE GENOMIC DNA]</scope>
    <source>
        <strain evidence="3 5">BIOML-A7</strain>
    </source>
</reference>
<dbReference type="Proteomes" id="UP000327007">
    <property type="component" value="Unassembled WGS sequence"/>
</dbReference>
<name>A0A5N0LIM1_9BACE</name>
<evidence type="ECO:0000313" key="3">
    <source>
        <dbReference type="EMBL" id="KAB6427263.1"/>
    </source>
</evidence>
<feature type="transmembrane region" description="Helical" evidence="1">
    <location>
        <begin position="30"/>
        <end position="48"/>
    </location>
</feature>
<dbReference type="Proteomes" id="UP000471447">
    <property type="component" value="Unassembled WGS sequence"/>
</dbReference>
<reference evidence="2" key="4">
    <citation type="submission" date="2019-09" db="EMBL/GenBank/DDBJ databases">
        <authorList>
            <person name="Ross B.D."/>
            <person name="Verster A.J."/>
            <person name="Radey M.C."/>
            <person name="Schmidtke D.T."/>
            <person name="Pope C.E."/>
            <person name="Hoffman L.R."/>
            <person name="Hajjar A.M."/>
            <person name="Peterson S.B."/>
            <person name="Borenstein E."/>
            <person name="Mougous J.D."/>
        </authorList>
    </citation>
    <scope>NUCLEOTIDE SEQUENCE</scope>
    <source>
        <strain evidence="2">H204</strain>
    </source>
</reference>
<reference evidence="2" key="2">
    <citation type="journal article" date="2019" name="bioRxiv">
        <title>Acquired interbacterial defense systems protect against interspecies antagonism in the human gut microbiome.</title>
        <authorList>
            <person name="Ross B.D."/>
            <person name="Verster A.J."/>
            <person name="Radey M.C."/>
            <person name="Schmidtke D.T."/>
            <person name="Pope C.E."/>
            <person name="Hoffman L.R."/>
            <person name="Hajjar A.M."/>
            <person name="Peterson S.B."/>
            <person name="Borenstein E."/>
            <person name="Mougous J.D."/>
        </authorList>
    </citation>
    <scope>NUCLEOTIDE SEQUENCE</scope>
    <source>
        <strain evidence="2">H204</strain>
    </source>
</reference>
<keyword evidence="1" id="KW-0812">Transmembrane</keyword>
<keyword evidence="1" id="KW-1133">Transmembrane helix</keyword>
<sequence length="866" mass="100624">MENNLIQATVDYVHNLDWSDIFTNITSNKLLFLLSIAIPVIIPLFNIYKRIVRIRKIVILRVLNWMLVSQVDLARYKIRAIFDITLFVITIIIFFITDGQYRWYAMIPVGGIVITECCANYKHILQRIPFKRIKEFPYLKYEQAALIIPKGLVGILSTTLKEVKDIPANPRMMKIHFATTDESYETRQVITDKSIIERIIKNEIVAYYDSLTEKIREKGYDRSQFFYLENENGHKEFICDILKDIYSLENVYNAIIQVQSDITKDGSIRFIGDKVGIRGYKLEKGELLLDIYETDHFTFKVFKKIFKDRRFKRIFQEIICRTNKANDNIKLLLVESLAFLFSSFGIDIIIGGRDASGAKKMLVAARSGNIESDNRSTLHVPVNESFSRTDLVEHDQYYSPYHCVLRGIKEELGIPEEICKKTSVSFHDFAIVSDEGEIGLGCYVDFSFVMPLEEARLYPGQDKYLELADILIVPYPPFKWSPSAYEDYFYKTTGNEKFCMQWQSFTTLLYQRAILRNAEASIPIIWLVDSTIILTLLFLLTNYTQIDLTSTIISLILGGLALFIMKRFNNKPVHKLTYGEFLKPFVPQWNGDVRVLQSTMHSQIVKGSRKETNPIADGIMFGLNSPSGQKLKLSDIHLLTPPFCTVRREFVNFTEYPISFYYVAEKNGDIGNCLSFIKIPYALSSDDLSLLLTVKTEKGHIVSYNFTKPIHSDIILDFTNTLDEKQVNTFSKYYRMNKDLLKNVQIASLDENFQKRWFPLDLFNAGNDYFWSVIDMEDELEKHDSYDFDFKIGKKTQPRDLYMKVIAKNMDRSSFSIRLNGNLKDMETFLCAFTSRNDNRRKMSDLDIYMMQLFLIRIGIVYAKKK</sequence>
<evidence type="ECO:0000256" key="1">
    <source>
        <dbReference type="SAM" id="Phobius"/>
    </source>
</evidence>
<gene>
    <name evidence="2" type="ORF">F6S82_20585</name>
    <name evidence="3" type="ORF">GAZ26_02695</name>
</gene>
<organism evidence="3 5">
    <name type="scientific">Bacteroides xylanisolvens</name>
    <dbReference type="NCBI Taxonomy" id="371601"/>
    <lineage>
        <taxon>Bacteria</taxon>
        <taxon>Pseudomonadati</taxon>
        <taxon>Bacteroidota</taxon>
        <taxon>Bacteroidia</taxon>
        <taxon>Bacteroidales</taxon>
        <taxon>Bacteroidaceae</taxon>
        <taxon>Bacteroides</taxon>
    </lineage>
</organism>
<reference evidence="4" key="1">
    <citation type="journal article" date="2018" name="J. Anim. Genet.">
        <title>Acquired interbacterial defense systems protect against interspecies antagonism in the human gut microbiome.</title>
        <authorList>
            <person name="Ross B.D."/>
            <person name="Verster A.J."/>
            <person name="Radey M.C."/>
            <person name="Schmidtke D.T."/>
            <person name="Pope C.E."/>
            <person name="Hoffman L.R."/>
            <person name="Hajjar A."/>
            <person name="Peterson S.B."/>
            <person name="Borenstein E."/>
            <person name="Mougous J."/>
        </authorList>
    </citation>
    <scope>NUCLEOTIDE SEQUENCE [LARGE SCALE GENOMIC DNA]</scope>
    <source>
        <strain evidence="4">H204</strain>
    </source>
</reference>
<comment type="caution">
    <text evidence="3">The sequence shown here is derived from an EMBL/GenBank/DDBJ whole genome shotgun (WGS) entry which is preliminary data.</text>
</comment>
<dbReference type="EMBL" id="VYQC01000014">
    <property type="protein sequence ID" value="KAA9040064.1"/>
    <property type="molecule type" value="Genomic_DNA"/>
</dbReference>
<dbReference type="EMBL" id="WDCG01000002">
    <property type="protein sequence ID" value="KAB6427263.1"/>
    <property type="molecule type" value="Genomic_DNA"/>
</dbReference>
<evidence type="ECO:0000313" key="4">
    <source>
        <dbReference type="Proteomes" id="UP000327007"/>
    </source>
</evidence>
<keyword evidence="1" id="KW-0472">Membrane</keyword>
<feature type="transmembrane region" description="Helical" evidence="1">
    <location>
        <begin position="80"/>
        <end position="97"/>
    </location>
</feature>
<proteinExistence type="predicted"/>
<feature type="transmembrane region" description="Helical" evidence="1">
    <location>
        <begin position="546"/>
        <end position="565"/>
    </location>
</feature>